<dbReference type="Proteomes" id="UP000198897">
    <property type="component" value="Unassembled WGS sequence"/>
</dbReference>
<dbReference type="PANTHER" id="PTHR12149">
    <property type="entry name" value="FRUCTOSAMINE 3 KINASE-RELATED PROTEIN"/>
    <property type="match status" value="1"/>
</dbReference>
<dbReference type="Gene3D" id="3.30.200.20">
    <property type="entry name" value="Phosphorylase Kinase, domain 1"/>
    <property type="match status" value="1"/>
</dbReference>
<dbReference type="Gene3D" id="3.90.1200.10">
    <property type="match status" value="1"/>
</dbReference>
<evidence type="ECO:0000313" key="2">
    <source>
        <dbReference type="EMBL" id="SFF75131.1"/>
    </source>
</evidence>
<proteinExistence type="inferred from homology"/>
<dbReference type="RefSeq" id="WP_089751258.1">
    <property type="nucleotide sequence ID" value="NZ_FOOG01000008.1"/>
</dbReference>
<dbReference type="PANTHER" id="PTHR12149:SF8">
    <property type="entry name" value="PROTEIN-RIBULOSAMINE 3-KINASE"/>
    <property type="match status" value="1"/>
</dbReference>
<comment type="similarity">
    <text evidence="1">Belongs to the fructosamine kinase family.</text>
</comment>
<reference evidence="3" key="1">
    <citation type="submission" date="2016-10" db="EMBL/GenBank/DDBJ databases">
        <authorList>
            <person name="Varghese N."/>
            <person name="Submissions S."/>
        </authorList>
    </citation>
    <scope>NUCLEOTIDE SEQUENCE [LARGE SCALE GENOMIC DNA]</scope>
    <source>
        <strain evidence="3">FP5</strain>
    </source>
</reference>
<dbReference type="InterPro" id="IPR011009">
    <property type="entry name" value="Kinase-like_dom_sf"/>
</dbReference>
<dbReference type="EMBL" id="FOOG01000008">
    <property type="protein sequence ID" value="SFF75131.1"/>
    <property type="molecule type" value="Genomic_DNA"/>
</dbReference>
<evidence type="ECO:0000313" key="3">
    <source>
        <dbReference type="Proteomes" id="UP000198897"/>
    </source>
</evidence>
<gene>
    <name evidence="2" type="ORF">SAMN05216353_1086</name>
</gene>
<dbReference type="GO" id="GO:0016301">
    <property type="term" value="F:kinase activity"/>
    <property type="evidence" value="ECO:0007669"/>
    <property type="project" value="UniProtKB-UniRule"/>
</dbReference>
<dbReference type="SUPFAM" id="SSF56112">
    <property type="entry name" value="Protein kinase-like (PK-like)"/>
    <property type="match status" value="1"/>
</dbReference>
<accession>A0A1I2LD84</accession>
<dbReference type="PIRSF" id="PIRSF006221">
    <property type="entry name" value="Ketosamine-3-kinase"/>
    <property type="match status" value="1"/>
</dbReference>
<name>A0A1I2LD84_9BACI</name>
<dbReference type="Pfam" id="PF03881">
    <property type="entry name" value="Fructosamin_kin"/>
    <property type="match status" value="1"/>
</dbReference>
<dbReference type="OrthoDB" id="5291879at2"/>
<protein>
    <submittedName>
        <fullName evidence="2">Fructosamine-3-kinase</fullName>
    </submittedName>
</protein>
<dbReference type="InterPro" id="IPR016477">
    <property type="entry name" value="Fructo-/Ketosamine-3-kinase"/>
</dbReference>
<dbReference type="AlphaFoldDB" id="A0A1I2LD84"/>
<keyword evidence="1 2" id="KW-0418">Kinase</keyword>
<keyword evidence="1" id="KW-0808">Transferase</keyword>
<sequence length="288" mass="33117">MEKVIRNALHSIGDQTPIESMKQVSGGDINQSYYIRTNKQPYFIKGNEGVPSHFFKVEADGLERIQKTRTIQVPQVHYYDEPENGEKGVLIMDWIQQGGQASPEELGRNLALMHKETAEQYGLGHSTFVGELDQPNDWKTSWLEYYRDYRLAPQLQLAIQNGRASAKRRSKLEALLEKLDQWIPEKPESSLLHGDLWGGNWMSDAEGRPYLIDPSALYGDHAFELAFTELFGGFPSSFYKAYEQTFPLPSNYEEVKPLYQLFYLLVHLNMFGESYGSSVDRILNRYTD</sequence>
<keyword evidence="3" id="KW-1185">Reference proteome</keyword>
<organism evidence="2 3">
    <name type="scientific">Halobacillus alkaliphilus</name>
    <dbReference type="NCBI Taxonomy" id="396056"/>
    <lineage>
        <taxon>Bacteria</taxon>
        <taxon>Bacillati</taxon>
        <taxon>Bacillota</taxon>
        <taxon>Bacilli</taxon>
        <taxon>Bacillales</taxon>
        <taxon>Bacillaceae</taxon>
        <taxon>Halobacillus</taxon>
    </lineage>
</organism>
<evidence type="ECO:0000256" key="1">
    <source>
        <dbReference type="PIRNR" id="PIRNR006221"/>
    </source>
</evidence>